<evidence type="ECO:0000256" key="3">
    <source>
        <dbReference type="SAM" id="MobiDB-lite"/>
    </source>
</evidence>
<name>A0A0J1EL52_RHOIS</name>
<dbReference type="CDD" id="cd14256">
    <property type="entry name" value="Dockerin_I"/>
    <property type="match status" value="1"/>
</dbReference>
<dbReference type="SMART" id="SM00089">
    <property type="entry name" value="PKD"/>
    <property type="match status" value="4"/>
</dbReference>
<dbReference type="Gene3D" id="2.60.40.10">
    <property type="entry name" value="Immunoglobulins"/>
    <property type="match status" value="3"/>
</dbReference>
<dbReference type="GO" id="GO:0005576">
    <property type="term" value="C:extracellular region"/>
    <property type="evidence" value="ECO:0007669"/>
    <property type="project" value="UniProtKB-SubCell"/>
</dbReference>
<dbReference type="GO" id="GO:0000272">
    <property type="term" value="P:polysaccharide catabolic process"/>
    <property type="evidence" value="ECO:0007669"/>
    <property type="project" value="InterPro"/>
</dbReference>
<feature type="domain" description="PKD" evidence="4">
    <location>
        <begin position="7244"/>
        <end position="7276"/>
    </location>
</feature>
<proteinExistence type="predicted"/>
<keyword evidence="2" id="KW-0964">Secreted</keyword>
<dbReference type="OrthoDB" id="9757536at2"/>
<keyword evidence="5" id="KW-0378">Hydrolase</keyword>
<feature type="region of interest" description="Disordered" evidence="3">
    <location>
        <begin position="3477"/>
        <end position="3500"/>
    </location>
</feature>
<evidence type="ECO:0000313" key="6">
    <source>
        <dbReference type="Proteomes" id="UP000036367"/>
    </source>
</evidence>
<dbReference type="InterPro" id="IPR035986">
    <property type="entry name" value="PKD_dom_sf"/>
</dbReference>
<dbReference type="SUPFAM" id="SSF51120">
    <property type="entry name" value="beta-Roll"/>
    <property type="match status" value="11"/>
</dbReference>
<dbReference type="GO" id="GO:0005509">
    <property type="term" value="F:calcium ion binding"/>
    <property type="evidence" value="ECO:0007669"/>
    <property type="project" value="InterPro"/>
</dbReference>
<dbReference type="PATRIC" id="fig|595434.4.peg.1422"/>
<feature type="compositionally biased region" description="Polar residues" evidence="3">
    <location>
        <begin position="3482"/>
        <end position="3493"/>
    </location>
</feature>
<dbReference type="Gene3D" id="2.130.10.130">
    <property type="entry name" value="Integrin alpha, N-terminal"/>
    <property type="match status" value="3"/>
</dbReference>
<dbReference type="InterPro" id="IPR011049">
    <property type="entry name" value="Serralysin-like_metalloprot_C"/>
</dbReference>
<dbReference type="Pfam" id="PF00404">
    <property type="entry name" value="Dockerin_1"/>
    <property type="match status" value="1"/>
</dbReference>
<dbReference type="PROSITE" id="PS50093">
    <property type="entry name" value="PKD"/>
    <property type="match status" value="1"/>
</dbReference>
<dbReference type="Proteomes" id="UP000036367">
    <property type="component" value="Unassembled WGS sequence"/>
</dbReference>
<dbReference type="PROSITE" id="PS51450">
    <property type="entry name" value="LRR"/>
    <property type="match status" value="1"/>
</dbReference>
<dbReference type="InterPro" id="IPR032675">
    <property type="entry name" value="LRR_dom_sf"/>
</dbReference>
<dbReference type="Pfam" id="PF00353">
    <property type="entry name" value="HemolysinCabind"/>
    <property type="match status" value="19"/>
</dbReference>
<dbReference type="PRINTS" id="PR00313">
    <property type="entry name" value="CABNDNGRPT"/>
</dbReference>
<keyword evidence="6" id="KW-1185">Reference proteome</keyword>
<gene>
    <name evidence="5" type="ORF">RISK_001485</name>
</gene>
<dbReference type="GO" id="GO:0004035">
    <property type="term" value="F:alkaline phosphatase activity"/>
    <property type="evidence" value="ECO:0007669"/>
    <property type="project" value="UniProtKB-EC"/>
</dbReference>
<dbReference type="InterPro" id="IPR001343">
    <property type="entry name" value="Hemolysn_Ca-bd"/>
</dbReference>
<dbReference type="SUPFAM" id="SSF117074">
    <property type="entry name" value="Hypothetical protein PA1324"/>
    <property type="match status" value="1"/>
</dbReference>
<dbReference type="EC" id="3.1.3.1" evidence="5"/>
<dbReference type="SUPFAM" id="SSF52058">
    <property type="entry name" value="L domain-like"/>
    <property type="match status" value="1"/>
</dbReference>
<reference evidence="5" key="1">
    <citation type="submission" date="2015-05" db="EMBL/GenBank/DDBJ databases">
        <title>Permanent draft genome of Rhodopirellula islandicus K833.</title>
        <authorList>
            <person name="Kizina J."/>
            <person name="Richter M."/>
            <person name="Glockner F.O."/>
            <person name="Harder J."/>
        </authorList>
    </citation>
    <scope>NUCLEOTIDE SEQUENCE [LARGE SCALE GENOMIC DNA]</scope>
    <source>
        <strain evidence="5">K833</strain>
    </source>
</reference>
<dbReference type="InterPro" id="IPR028994">
    <property type="entry name" value="Integrin_alpha_N"/>
</dbReference>
<accession>A0A0J1EL52</accession>
<dbReference type="RefSeq" id="WP_150122499.1">
    <property type="nucleotide sequence ID" value="NZ_LECT01000015.1"/>
</dbReference>
<dbReference type="SUPFAM" id="SSF63446">
    <property type="entry name" value="Type I dockerin domain"/>
    <property type="match status" value="1"/>
</dbReference>
<organism evidence="5 6">
    <name type="scientific">Rhodopirellula islandica</name>
    <dbReference type="NCBI Taxonomy" id="595434"/>
    <lineage>
        <taxon>Bacteria</taxon>
        <taxon>Pseudomonadati</taxon>
        <taxon>Planctomycetota</taxon>
        <taxon>Planctomycetia</taxon>
        <taxon>Pirellulales</taxon>
        <taxon>Pirellulaceae</taxon>
        <taxon>Rhodopirellula</taxon>
    </lineage>
</organism>
<protein>
    <submittedName>
        <fullName evidence="5">Alkaline phosphatase</fullName>
        <ecNumber evidence="5">3.1.3.1</ecNumber>
    </submittedName>
</protein>
<comment type="caution">
    <text evidence="5">The sequence shown here is derived from an EMBL/GenBank/DDBJ whole genome shotgun (WGS) entry which is preliminary data.</text>
</comment>
<dbReference type="SUPFAM" id="SSF49299">
    <property type="entry name" value="PKD domain"/>
    <property type="match status" value="2"/>
</dbReference>
<dbReference type="InterPro" id="IPR022409">
    <property type="entry name" value="PKD/Chitinase_dom"/>
</dbReference>
<dbReference type="Pfam" id="PF18911">
    <property type="entry name" value="PKD_4"/>
    <property type="match status" value="1"/>
</dbReference>
<dbReference type="InterPro" id="IPR050557">
    <property type="entry name" value="RTX_toxin/Mannuronan_C5-epim"/>
</dbReference>
<sequence length="7771" mass="822530">MLTEKLEQRRMLAGDFGLEAIGPRALFAQVSAEGESPLGEAAETIDAAVQYGSDTVDSFAMGLRQAVDEISRVVAAINSAPALAAEIPYLGSLVPESIAGSTLIDTSTVQSLFSLADRFETNIAEPLRTFLESHPTATATQLVNQFDFLESVSGLTAGQQGVKLNFDLQEQIESTIAALLEPILSRADSLLDAVDSDALATALPFNLSLEDFSFEVVRNAVEEVSIKIPDVVLRIADEANIPIDFAAQSGFLSGGVTGGSIRADLGLRLGTSDLFGGEISLDDLRGFSLSDEFSGLNTQVIGSGIEVRLPFDFEMAGFDTGGFLPVFTLRDTNPFDSDLPELELEVPRGADYDAGAITGFGSIDATSILSTLEELGTVFGAWEAGDVLNYPLPLGDDVSLSEVAGFADAYAGGVLQFLKTGDGLPAFGSIQELQELIPSLSGGVGDFITYDAENQTITIDVALAWNPEDLVRQANIDVLAGSEDSPIASISMTPGVSGTDNRLTISRDLSLDFEIQIGLKSETREIIDVISERFDPTGDFVRDAPLWTPMITILDRLGLTHLANEEQMLNVTLHDGRIVSANMGTIDPWVTIGEWLERGTVVDDNNGEVLMTLEYEPTVLVGMPYEDLNNRFVVVDHTVGADRVEIEIEYRDSEDSDFGFFDSTPIRDADVPWATTLGEARRFVVEAAADHMESVFASVPGYDTFTISVGYRDPDPAGSNPLASAGPTAFAVGQTFNNGLNNTTYFANLANYLNGGPVMIDGELQSGPVVNATFLSDINWDHDVSGPSDLGRYGLFKVATHEILHGLGFASNIVKEGGYYATGWHSIFDSFLVRGDGTPIQSLGQAERAASLISEDLFFAGPNASDANPIAAGPVRIFAPDQYNPGSSTSHVDTSTFARYGETMTHEIGEYLVAPIGVTALSVGFMQDLGYNKPTIATTEVTSTDGVWEKIFEPANPSFGIPTSVPLNLTHGLFDSDQELADFFSVDIEGLEEDSRDLTLSLSDGSTHRIDLGPISEMSIQQLSASLRIFDDGEWKSHAHFENNQLVITDLTDPQPGNDFKLEWRGNGSELIREFVRPATAAAGANQLTIGDIRSALPTSPDSPFDLNASILSLASTESSPVWAGSVSTATVQLSSGESFNVSTEVIDASTSLADVLGTLSVGEIDEDVKSFAALPIRDDRVLIHDKTFEAGGTGFRITDTTVGGGVFAWLLGDGAVIDVDQNGFISGRSLHSATQDDIGSQPPAVYVDVDVDVPGWTSMLVIADRLGLQNQTITDQSISFRVRNGDLIRLSLPGDIDRYTIDEAIASLRSVNEFGETVAELIVRDGRWQILDHTQGSASLALSSATSLFRHMFADRITSPDDDRIIGNPVADTVVRRLAGDVSLETFSPTGLVTVTSYDALLMQDVDEIYSNSQRAAARYQPDAAPLQITLRDGTTHQVAFGNLPDTTLLDALNELTLRRDGQRILEAWFENDAIQLRDLTTSSSADAVFEIGFETGSTGSRWPAQFIPLGRDADGDGWVTGDRILPAISSDAEPPINGQTPVSLITQRNGWSDPTEYDHVLIVTLSTGAEHTITLSGLTTTTTLDELAEMISIVDGDQPQLTAQLLGDRLVVRDQAEGDQPLRLQSSVSGFGFLLSEMGLVDIEPSIIRESIEVPREIKSGSLAKSNRQTNLQLGQVFGFDHPLLNGDTTEITFQSGDASNPIVLAPVTIGPLDANDEFETLLTALTVQENRLNPVSAQWVNGRIEITHGGSPTDQVPTSIDFGTGGLATALAELFPDSVDDDGDGRFISQLLTPPLRTSVVDPSTTLAAYLGTQALAEKTAAGSTVPVTLSLRDGTTENLLLRHDPEMTLRRYAEQFRVMRDGIVVVEASLQRTDSGVGRGLYRFVIVDRTTEPTGAPFSVTLDHSGGHAMSTLPIELGVIGVDANGLGRLVGASLRSTSETTRGLDVRVTRPPTLHASFAATASNIQASAAIGQLLSAEVRNGYGSFSGSLDLTVPVPAGQDFLTLQDLGNAIIHPFTSLDLDLDADLAIGGELIVDVAGLNTQPTDPNEIPRIDLVWDNILTADPRVRLQPENFSLTSENLDNLLDFSDVSVQDIIQLIGKVVEFVENVSGEDLMDKPLPLIGASLSEILNVAEDVANLIEQLQDSPGGLLNALEAEIVQMLGLEDHQFDLRLEPENRVIRIDLDLEYDVTTTRALNIDLSEIEGFETLDNFVDFEGSGVVGVEAGAALRAHLGLDVNALQGADFDDAVRVYDTSGVFAEARLYADDLNFSTSILSLDAAIIGGRVAFDRDGLNFDGGPDSTEPVGISIEAGNWPGGFKTLPNLSPSDFERHLNVAQGAALGVDLPTSILGADSQLQLQWTDLNSFVFPTQLVDTPITNQTGNALSIPDITDAISGLSLGDGIAALAAGLQGLFESIDGYLGDEILGIPVPLIGEAIADAVDFVDTFVGPMADAFNQGFDDNPQIGQQVADAIFLVLGPGVSGNGLNIIRDRNGDGSVTVADIGLPTFDGNDRRLGFDLSLGVASASRPLPIDLDLGGSVLGLDVEGDVSLEAGFVFNVGIGIDLDAGPFVTFGDGNDLAVDFYAGIDRLVAQGRLGPLDVGLTALHADDLTPDQLAASRIDPLDSSTEAINAVRGSFGINFPADTYTLANIADAFAGITVATEFVGSLHANVNTGLNTSTEGLPRITADLHVQFGAVSGGNVADVISSITSPSFSITDAGLDLGSFVADVIAPILGPVQDFLEPLQPTIDKLTQPIPVLSDIIGPTTFVDLIGAFGSGGETVAEFVNAIISVNDAIVGLPLSADGLILPLGNFSVSTNANGDAVVTEDASSPGVNFDDYLAQAEQATNESAEYLRNLPRQTTNISSGGSTTTQPGKFRFPIFEDPASAIGLLFGNDVDLVKFQAPTLEAEFGFNIGVPVFPGFQITFGGQFNAIIDFAFGYDTQGIRKFAETGQGVDLLDGFYLDDYRQVGIDENEDPIYADRPEMTFRFAVTAGGEINLAVAKAGVEAELGAALLLDLNDPDLDGKVRLSELNENIQLGNAPALGPLWIFDASGQLDVALTAYAKAFGIRVQARLGPKVLVNYEFPRPEPANPILGRLTDDGTLIVHVGPESSERQDGDLSDGDDVIFVSTNEDNGKTVITGFGTDQEFSGVTRVWIDAGEGDDEIFIEENFVLPVTVHGGYGDDDITGGAGPLTAYGGQGDDTIFGGAGNDLLIGEGTGMPDWRTITPPGQSAVTFYYSDNDLIDGGAGNDTIFGSQGNDQLQGNAGNDRIHGEDGDDYLGGNAGNDILFGGDGDDILSGDAGNDILHGESEDGTGIGRDFLQGGEGDDVLRGGAENDELFGGAGSDDLFGGDGDDLLVGAVTTRDNPDFATLQPVADVGAHTFDGGAGNDVIHGTAGIDVVTDISGITRVFTYESNDRVTTGDQSDQIWTGSGDDVVDAGNGANVIFTGSGFDIVDAGDGNDLIDLRPPAKVSSASQRSGSQVTDRGGDNRILGDAGDDIIDVLGSGSNYINVGDGNNLVTTLGGGDDTILTGAGDDIVDAGDGNNEVSVGVGNDRVTTGRGNDNVYLGSGDDWASTGDGDDVVIAGDGNDFVDAGSGSDLVRGGDGDDEIVGGIGSDTLRGDAGVDVIWGGLRIYQRSALLVSLVTPNDYVASDSAIEFPPLVPAITVGGPLEGSLADGDDWIIGGDGRDFLFGGGGRDRIESGGGDGYIDGGRGADVLIGSPGSDVIRGGDGDDRIEAGAGIDFSYGDGGDDFVLGGAGIDVLGVHETYGQRAYGGDGNDVLWAYAPTKLMHEVSLRGEYLDGGQGRDELLGNLRQDTLIGGGGDDRLLGDALAGSNYARNDDFRTFGGDDLLVGGFGDDLLQGGGGNDVLFGGANVDELEGHDGDDRLYGGHGIDFLRLDVAVEYGDDLDVMDGGFADTPDESPFGLDNSTDIIVINGSDQDDVITIAGNGDQAIVNYQIGDQPLRQIDIRIQDSDGNTLVEQYQINGLGGNDTIGFEASFDTSDLAARSRDWVGVFQGGSGDDTLTGSAGRDRLDGGPGSDEVFGLGGDDRLWGDSGNGMSIDEDHLYAGGGNDDLIGGLGVNYLFAWSSDPTGDGTHLSGPDYGVFDENGTREDTGLNRMLGRDQDDFLFAGTGLDFMYGGAGDDTLHDVDGQPLENFGVPAGDEWLEYARNNDSVWYYGGTERDDIISVDFVTEPGLLGNHHLITRLTENNGFFSFDAQVRLDFAATNPDGSLVWDPSDLVHSVEEIRNAVDDDARRLAARTLELSGDLLPPEGDFTAIIVNAGGGDDQVFVGPTVQKTVWTAAGEGDDIVEYSAGTAILVDIADADPRNDVFGGVDDFSQAYELSDSEAGDPSRLGETAYFTNLTLDSPTDVDWFTFVSDGMTPAEQLRIVVDSLSAEDHIEVELYEHVEDEGINELALLGTLETQVATLDPTRPSRTSLTRNTASYPVGQRVYIRVRSGNGSPTSYNLGIDLGGDTALGVARIQLGSQSDTFLRRDVIVGGPGDDILRGGPSEDWVIGGDGDDIITGGVDGAASDILIGGDGNDVFQIIPSEVGELELTLADELEGGEGYDRVLFLGGDIDEQGRPVPDFVTLRYQPLLNTWEMAAKVWDTANQRFETVGNEFVIHSASYRARQIEATEFDTRSGADQVRLDEASYSILGDDVVNVSGFQFDLLDGSNDERQTYGISPGDRQVGGAVANFILRGGAGNDLLIGSPYGDVILGGGGLDQIIGGGGNDNLQGDAGNDLIVGDMIASPEFVWDRLEVVAGQDQFNDAPAFATPVQFENNSLQNLTLHDGDGGDWYVIPASAASDPLTANELIVDFDEFEMQGVWSDINRATGRGGPEVIPALVDLETGNYTPTAGQPDVFLIGINNPVGQMIVARSAPRLDLIGPGNTVTARFLLDISGQPTLTVGVDVSSGQAGGSIAADLNAELQNLGLGSDVRAHYHTTRARLVLVSLKDRPMTVRSADIFSFAYLGFEDGQVPQQLPYGLGGYQISVVDNEILTQPTSGPSLPSQRLEYQTADRSALQLAPSQAVGLNDAAFAVETAAKIEGGRRDEMIGEVISLGDINADGRNDFVIPGATRAYVFLGHVDPNFLFGDQSDIRDAADYILNYPQTGSVEWLNGPVDVDGDGFDDLTYAVTRFTDLARTEGTTSVNMISGSNLTQNSSQLFAIPMGGFEYQDLDHQFDLFGKQLASLDRTLDVPIQAAWIRFNQDEFADLAVFSQEPSIRHGITSVNYGGVLDGKKIHEQVINNTTGNKDYLILIGSGIEDATTVAESHFDNPASVTHTGSSPEAFFDFGDVDGDGLDDVVTTVPRGWEYSTNGNNDPEVVISRTYLHKGGSFGFGYQLTSPILQLAADTAGLRDPNHPELGNQGALNAELPVVVSDLNNDGFADVIAISDLADPGDGSGALLIYTGQELTGDNNFAAREAAVTFAPLPGSRRTLLDARVAIGDFDGNGEQDLGFSVSGSSLAGTHIFYDAIDGGSLRSIDSNVERLTSVTSISAPTGSNNFGLAGGNAIDLNGDRIDDLILADPPATTSAGDLGGGILYVVPGSQRRVPLPDESLVVSLSNDSIRGIGDVARDSQGLLQVDSTLASDIETDWYRFRTVGDGNVGDSIRLTPDILGTDSATQGASGIIRGSDAFDNVPSVVIDSGQSGVYEIDLSRLLARFDDPASIDIAELRLRGSATATTVDSSLPLSYPEELTAVPAGNGFGDRVFFVAAKDDEDSELFVTDGTAAGTRLAYETIPGPESANPSYLTPIGDRLVFATSVYELLQESSTVNFFVTDGTETKPVGNPDQLNLQPYSDLIELDGDLYFNAIEQRTYSAVLAVIRFESDGSTELSVIERSGQLPFAATSNALFLKDGGELSVLKAGQTSPTTLSDQFGRIPDGHFSTTSSGELIFAASDKSSGRFGVYVTDGSRIDPLHESSDDSIDLAYGFQTTDSGVYFLIQSTVYFYDGSSVEAISQIDVPMATKGNAMFRTFTDGSNLVTVGNNGESELRLTTIDQDGNRVAESSVKSDRYVFLTDAIMDGDELLLGTQSQEQAFGEVKVSLSTFHVTNSTVKQVREFVETPQTSGVFEQMTVSGGVVVMEGYRTDNVFGGRLWAADVPDKSASPIEVNLNGGGPATATVKIQIAGGRNDLVITGDELAEDVVIQRTLTVHDTSALQIVDLTSDIERFRYLFEQGYRSLVVQLSFTDGEAAFEPMNSSSDTGLFLGDTGLGVSGQLIDSTGRMIAEDFQHLDLRNLLAGEYLIGVSRIADSIATRTSYQLEIDSPRLGDAHDLPADDLLHGGDGDDVVIGGHGKDRIHGDSGDDTLVGELFELRDAVSNDAIASPLPEERFSDSRSPLQRRDPRIVIGISAVDLGPGEVSLSEPALAAAIAEQLGTQVISLPGGDQAFATTVHASDLGSITQMDLSNLGLKSLEGLEYLVGLIFLDLSGNELEVDAIEDLAPGDFGATGVTRLAYLNLDRNHIQSVSPLSQLLSLRALSIADQSEGALSDLSPLEDLTELVYLNVSGNKVADLDAIRSLSQLRILDVSGQTLGTNNVAAIDVGTLTTMAGTDASIANATGPWQVVNDPAANGGTYLVLDTTSLNGNERVDLSVDGLAENVEYEVFARWHGDASHTENAIYSIAGKDIAVNQRAASVGTQDGLGPQWQSLGVFRPDDGSITAVISPGVEGGLLTADALVVRPVDGALGDHLVHLDVRGTTLTSHGRELLLTAFDDRGGVLHQDASASPIYIGPTALTLGDGDGFARSYSLNDFFRDTPVGPLVFTMQSTNDSDLRATINGNQLEIETNGAVGRIFSMELTATNASGASTTVSLPIVGGFGLAQGQVKDTSGRPTEGVRVHVANLAGYEAVTDSRGRFNLLTPTDEVEISLVGGQNVGVIQSPTVYVEDIDVPLVLGDVNFLYAPAIQLSSPSSALEGDTMDVEVDLQLEGDLTWTVSGGPVRDESGDANGFRFTPLDEGVYTVSATVTANGNREFVSFAVIRVEEVKSVLQVGDDLVISEGQLDLTRQLVQDPGSDAVTIVVDYGNGDVQRFEHASNRLFEMQTFYSSEGLYTVTVAMTADGSTVTDSFDVTVQDSVPQLSVTSLPEFTQNREGGELNVSIVDLAGTLNRTTWSYSVDWGDETSAQDFAEVVDVSLGSVSATAMLTHQYFEEGIYNATVHIIDADGRTLEQVIEIVVVNDAPLIQTSLPSTVLEDGVFLASTVIADSDLVEVLWDFGDGTALRSGTNVNHQYGRPGEYMVTLTATDFGDPNDPDDDLVRVEVYDIEATAVNDAPVFVPTPTVRVVETFDLVLPIIATDEDGDALTYSLSGAPDGVTMDADGVIRWTPTVSQGSATYTFEVELSDGIASVVRPVTIEVLDTGSISGELFVDQDSNGRRENSEPALLDRMVMIDEGDDGTFEHTLSVDADGRFQFSHLPIGLYRVVADFGDEVGISTPRSFLVDMTTTNHVSLTPIGFNDDIDHDGIRNDLEINSLAGSDANQDGILDYLQSHVASIETAGGMVTLISGVGTQLSNIAAQKPLRSETVEGMFPLGRILFSVEGLPPGANATVELITPGDAAINLIYTVNDLVDPLDPYFAEFGNAAEESVDFLADRVRLTGRDGGEGDIDEDDNGILAFSLQPASVDPVWTNPDDAYDVNNDGKTTALDALLVINALTRGSGEFDLDGPRPHDANFFDVNGDGRISALDALQVINQLSGRESIRNEAEGERVPDVGASAQPLILSNIPDEEDVEDSTLPGQLF</sequence>
<dbReference type="InterPro" id="IPR002105">
    <property type="entry name" value="Dockerin_1_rpt"/>
</dbReference>
<dbReference type="Gene3D" id="3.80.10.10">
    <property type="entry name" value="Ribonuclease Inhibitor"/>
    <property type="match status" value="1"/>
</dbReference>
<evidence type="ECO:0000256" key="2">
    <source>
        <dbReference type="ARBA" id="ARBA00022525"/>
    </source>
</evidence>
<dbReference type="InterPro" id="IPR036439">
    <property type="entry name" value="Dockerin_dom_sf"/>
</dbReference>
<dbReference type="GO" id="GO:0004553">
    <property type="term" value="F:hydrolase activity, hydrolyzing O-glycosyl compounds"/>
    <property type="evidence" value="ECO:0007669"/>
    <property type="project" value="InterPro"/>
</dbReference>
<dbReference type="InterPro" id="IPR000601">
    <property type="entry name" value="PKD_dom"/>
</dbReference>
<dbReference type="Gene3D" id="2.150.10.10">
    <property type="entry name" value="Serralysin-like metalloprotease, C-terminal"/>
    <property type="match status" value="12"/>
</dbReference>
<dbReference type="PANTHER" id="PTHR38340:SF1">
    <property type="entry name" value="S-LAYER PROTEIN"/>
    <property type="match status" value="1"/>
</dbReference>
<dbReference type="CDD" id="cd00146">
    <property type="entry name" value="PKD"/>
    <property type="match status" value="1"/>
</dbReference>
<dbReference type="PANTHER" id="PTHR38340">
    <property type="entry name" value="S-LAYER PROTEIN"/>
    <property type="match status" value="1"/>
</dbReference>
<dbReference type="EMBL" id="LECT01000015">
    <property type="protein sequence ID" value="KLU06274.1"/>
    <property type="molecule type" value="Genomic_DNA"/>
</dbReference>
<dbReference type="Gene3D" id="1.10.1330.10">
    <property type="entry name" value="Dockerin domain"/>
    <property type="match status" value="1"/>
</dbReference>
<dbReference type="InterPro" id="IPR018511">
    <property type="entry name" value="Hemolysin-typ_Ca-bd_CS"/>
</dbReference>
<comment type="subcellular location">
    <subcellularLocation>
        <location evidence="1">Secreted</location>
    </subcellularLocation>
</comment>
<dbReference type="InterPro" id="IPR001611">
    <property type="entry name" value="Leu-rich_rpt"/>
</dbReference>
<dbReference type="InterPro" id="IPR013783">
    <property type="entry name" value="Ig-like_fold"/>
</dbReference>
<evidence type="ECO:0000259" key="4">
    <source>
        <dbReference type="PROSITE" id="PS50093"/>
    </source>
</evidence>
<dbReference type="PROSITE" id="PS00330">
    <property type="entry name" value="HEMOLYSIN_CALCIUM"/>
    <property type="match status" value="7"/>
</dbReference>
<evidence type="ECO:0000256" key="1">
    <source>
        <dbReference type="ARBA" id="ARBA00004613"/>
    </source>
</evidence>
<dbReference type="SUPFAM" id="SSF69318">
    <property type="entry name" value="Integrin alpha N-terminal domain"/>
    <property type="match status" value="1"/>
</dbReference>
<feature type="region of interest" description="Disordered" evidence="3">
    <location>
        <begin position="4032"/>
        <end position="4054"/>
    </location>
</feature>
<evidence type="ECO:0000313" key="5">
    <source>
        <dbReference type="EMBL" id="KLU06274.1"/>
    </source>
</evidence>
<dbReference type="STRING" id="595434.RISK_001485"/>